<name>A0A080LUS3_9PROT</name>
<proteinExistence type="predicted"/>
<evidence type="ECO:0000259" key="3">
    <source>
        <dbReference type="PROSITE" id="PS50883"/>
    </source>
</evidence>
<evidence type="ECO:0000259" key="2">
    <source>
        <dbReference type="PROSITE" id="PS50112"/>
    </source>
</evidence>
<dbReference type="InterPro" id="IPR013656">
    <property type="entry name" value="PAS_4"/>
</dbReference>
<dbReference type="Gene3D" id="3.20.20.450">
    <property type="entry name" value="EAL domain"/>
    <property type="match status" value="1"/>
</dbReference>
<comment type="caution">
    <text evidence="5">The sequence shown here is derived from an EMBL/GenBank/DDBJ whole genome shotgun (WGS) entry which is preliminary data.</text>
</comment>
<feature type="domain" description="EAL" evidence="3">
    <location>
        <begin position="717"/>
        <end position="961"/>
    </location>
</feature>
<dbReference type="InterPro" id="IPR001633">
    <property type="entry name" value="EAL_dom"/>
</dbReference>
<dbReference type="InterPro" id="IPR043128">
    <property type="entry name" value="Rev_trsase/Diguanyl_cyclase"/>
</dbReference>
<feature type="domain" description="GGDEF" evidence="4">
    <location>
        <begin position="573"/>
        <end position="706"/>
    </location>
</feature>
<feature type="domain" description="PAS" evidence="2">
    <location>
        <begin position="412"/>
        <end position="482"/>
    </location>
</feature>
<dbReference type="Gene3D" id="3.30.70.270">
    <property type="match status" value="1"/>
</dbReference>
<organism evidence="5 6">
    <name type="scientific">Candidatus Accumulibacter phosphatis</name>
    <dbReference type="NCBI Taxonomy" id="327160"/>
    <lineage>
        <taxon>Bacteria</taxon>
        <taxon>Pseudomonadati</taxon>
        <taxon>Pseudomonadota</taxon>
        <taxon>Betaproteobacteria</taxon>
        <taxon>Candidatus Accumulibacter</taxon>
    </lineage>
</organism>
<dbReference type="PROSITE" id="PS50883">
    <property type="entry name" value="EAL"/>
    <property type="match status" value="1"/>
</dbReference>
<accession>A0A080LUS3</accession>
<dbReference type="CDD" id="cd01948">
    <property type="entry name" value="EAL"/>
    <property type="match status" value="1"/>
</dbReference>
<dbReference type="PROSITE" id="PS50887">
    <property type="entry name" value="GGDEF"/>
    <property type="match status" value="1"/>
</dbReference>
<dbReference type="InterPro" id="IPR029787">
    <property type="entry name" value="Nucleotide_cyclase"/>
</dbReference>
<dbReference type="InterPro" id="IPR035965">
    <property type="entry name" value="PAS-like_dom_sf"/>
</dbReference>
<dbReference type="EC" id="3.1.4.52" evidence="5"/>
<gene>
    <name evidence="5" type="primary">gmr_13</name>
    <name evidence="5" type="ORF">AW09_002523</name>
</gene>
<dbReference type="NCBIfam" id="TIGR00229">
    <property type="entry name" value="sensory_box"/>
    <property type="match status" value="1"/>
</dbReference>
<dbReference type="SUPFAM" id="SSF141868">
    <property type="entry name" value="EAL domain-like"/>
    <property type="match status" value="1"/>
</dbReference>
<evidence type="ECO:0000313" key="5">
    <source>
        <dbReference type="EMBL" id="KFB72298.1"/>
    </source>
</evidence>
<evidence type="ECO:0000256" key="1">
    <source>
        <dbReference type="SAM" id="Coils"/>
    </source>
</evidence>
<dbReference type="PANTHER" id="PTHR44757:SF4">
    <property type="entry name" value="DIGUANYLATE CYCLASE DGCE-RELATED"/>
    <property type="match status" value="1"/>
</dbReference>
<dbReference type="FunFam" id="3.30.70.270:FF:000001">
    <property type="entry name" value="Diguanylate cyclase domain protein"/>
    <property type="match status" value="1"/>
</dbReference>
<dbReference type="SUPFAM" id="SSF55785">
    <property type="entry name" value="PYP-like sensor domain (PAS domain)"/>
    <property type="match status" value="1"/>
</dbReference>
<feature type="coiled-coil region" evidence="1">
    <location>
        <begin position="374"/>
        <end position="408"/>
    </location>
</feature>
<dbReference type="SUPFAM" id="SSF55073">
    <property type="entry name" value="Nucleotide cyclase"/>
    <property type="match status" value="1"/>
</dbReference>
<dbReference type="InterPro" id="IPR000014">
    <property type="entry name" value="PAS"/>
</dbReference>
<dbReference type="InterPro" id="IPR000160">
    <property type="entry name" value="GGDEF_dom"/>
</dbReference>
<dbReference type="PROSITE" id="PS50112">
    <property type="entry name" value="PAS"/>
    <property type="match status" value="1"/>
</dbReference>
<dbReference type="EMBL" id="JDVG02000409">
    <property type="protein sequence ID" value="KFB72298.1"/>
    <property type="molecule type" value="Genomic_DNA"/>
</dbReference>
<sequence>MSDSPSASKARSGSRFLSLRWKVLLTLGAVMLSVNGALSWLHFHDLTTRFETQRAETRKRLVLQAFALRDDFGQRLQGLAGVLAALDSVGVSRFQTPSGNELLRNHLDSYWAALQLGLGIDSLQVYAKTGLPLATWPSNVLADPDHDAEVRAVIKSEQAMHWTRCRQVCTEFAAAPILSAGRVAGAVVLGSSPAEVVNSFPSVSGGADLGVLIPTSPAAGLAVDEAFLPQVGLRVIELSSKGKYRELLHQLRSIPPILHTRGHAYLSLPYDDKQFELSFLALDAPRGEQLPAMMVVIDDLTDALADIRQSVLSRLQGELLASLLSLLLLALLVHAPLQRMTRAVLAIPLLGRRAFAEARARIAPRARRLLDDEIDSLDEAAIALSYRLETLEKEVAAHSAATQRMLQRISVERDFNKSLLDTAQVIILTQSADGRIRTLNRYGRMLFDWGEEELLGKRFFELLGQAGSSSVSTVQQAFLEIAAGHRRHVQMESILLGMSGQSYEITWSHSRLSGHAGDAMMILSVGVDHTERKRAESHVTYLAEHDPLTGLVNRQHFQNELDRTLISARRSGHDGALLYLDLDEFRYVNDVSGHQAGDALLRIVADQVGNLARASDLLGRLGGDELGLLLHECDHDGAIQVAEKINKRLAEIKFPELGANHRVSASIGIVVFSEAKMDVKELLANADIAMYQAKAKGGGGWHLYSEGEGEQEKIQERLHWKEMINRSLVDGGFVVHYQPIQDIRARQVSHYEALVRMRDADRSLIPPGAFMEVAENSGLIREIDRYVIHQVFGKMLALFAVGRYYKFSINLSGVSINDVRLLSFIRDELSRNPLLPSHVVFEITETAAVSDFSAARAFMEAVRELGCSFSLDDFGVGFSSFNYIKQLPVDYVKIDGSFVRTLVDSPDDQVFVRALTEVARGFGKKTVAEFVEDERALNMLRSFGVDYAQGYFIGKPGPDVL</sequence>
<evidence type="ECO:0000313" key="6">
    <source>
        <dbReference type="Proteomes" id="UP000020077"/>
    </source>
</evidence>
<dbReference type="Proteomes" id="UP000020077">
    <property type="component" value="Unassembled WGS sequence"/>
</dbReference>
<dbReference type="NCBIfam" id="TIGR00254">
    <property type="entry name" value="GGDEF"/>
    <property type="match status" value="1"/>
</dbReference>
<dbReference type="SMART" id="SM00267">
    <property type="entry name" value="GGDEF"/>
    <property type="match status" value="1"/>
</dbReference>
<dbReference type="Pfam" id="PF00563">
    <property type="entry name" value="EAL"/>
    <property type="match status" value="1"/>
</dbReference>
<dbReference type="InterPro" id="IPR035919">
    <property type="entry name" value="EAL_sf"/>
</dbReference>
<dbReference type="AlphaFoldDB" id="A0A080LUS3"/>
<dbReference type="SMART" id="SM00091">
    <property type="entry name" value="PAS"/>
    <property type="match status" value="1"/>
</dbReference>
<dbReference type="Pfam" id="PF00990">
    <property type="entry name" value="GGDEF"/>
    <property type="match status" value="1"/>
</dbReference>
<dbReference type="PANTHER" id="PTHR44757">
    <property type="entry name" value="DIGUANYLATE CYCLASE DGCP"/>
    <property type="match status" value="1"/>
</dbReference>
<dbReference type="Gene3D" id="3.30.450.20">
    <property type="entry name" value="PAS domain"/>
    <property type="match status" value="1"/>
</dbReference>
<keyword evidence="5" id="KW-0378">Hydrolase</keyword>
<dbReference type="Pfam" id="PF08448">
    <property type="entry name" value="PAS_4"/>
    <property type="match status" value="1"/>
</dbReference>
<evidence type="ECO:0000259" key="4">
    <source>
        <dbReference type="PROSITE" id="PS50887"/>
    </source>
</evidence>
<keyword evidence="1" id="KW-0175">Coiled coil</keyword>
<reference evidence="5 6" key="1">
    <citation type="submission" date="2014-02" db="EMBL/GenBank/DDBJ databases">
        <title>Expanding our view of genomic diversity in Candidatus Accumulibacter clades.</title>
        <authorList>
            <person name="Skennerton C.T."/>
            <person name="Barr J.J."/>
            <person name="Slater F.R."/>
            <person name="Bond P.L."/>
            <person name="Tyson G.W."/>
        </authorList>
    </citation>
    <scope>NUCLEOTIDE SEQUENCE [LARGE SCALE GENOMIC DNA]</scope>
    <source>
        <strain evidence="6">BA-91</strain>
    </source>
</reference>
<dbReference type="InterPro" id="IPR052155">
    <property type="entry name" value="Biofilm_reg_signaling"/>
</dbReference>
<dbReference type="SMART" id="SM00052">
    <property type="entry name" value="EAL"/>
    <property type="match status" value="1"/>
</dbReference>
<dbReference type="GO" id="GO:0071111">
    <property type="term" value="F:cyclic-guanylate-specific phosphodiesterase activity"/>
    <property type="evidence" value="ECO:0007669"/>
    <property type="project" value="UniProtKB-EC"/>
</dbReference>
<dbReference type="CDD" id="cd01949">
    <property type="entry name" value="GGDEF"/>
    <property type="match status" value="1"/>
</dbReference>
<protein>
    <submittedName>
        <fullName evidence="5">Cyclic di-GMP phosphodiesterase Gmr</fullName>
        <ecNumber evidence="5">3.1.4.52</ecNumber>
    </submittedName>
</protein>